<accession>A0ABP5LZD4</accession>
<gene>
    <name evidence="1" type="ORF">GCM10009760_52480</name>
</gene>
<dbReference type="EMBL" id="BAAANT010000040">
    <property type="protein sequence ID" value="GAA2154019.1"/>
    <property type="molecule type" value="Genomic_DNA"/>
</dbReference>
<evidence type="ECO:0000313" key="1">
    <source>
        <dbReference type="EMBL" id="GAA2154019.1"/>
    </source>
</evidence>
<evidence type="ECO:0000313" key="2">
    <source>
        <dbReference type="Proteomes" id="UP001422759"/>
    </source>
</evidence>
<dbReference type="Proteomes" id="UP001422759">
    <property type="component" value="Unassembled WGS sequence"/>
</dbReference>
<keyword evidence="2" id="KW-1185">Reference proteome</keyword>
<sequence length="207" mass="22492">MRLPIRSVVAHPTPDGYTGRYVHFDGLPVLRIPDLMHLVRTTHQGDVGAVTDHLIDSHPGGWLTIPSAKGDQGECLCHQSDMPAETITHRSADPALHPWIYILNPTHLTLLGTDGDHYIHKADYAWALEPADAGAGPLRTWRVVYRDRDASPLLLLAAVPEEEEQPELEADMWASGFFDVTVESPTLTGALLTARALLATGGQGGDS</sequence>
<protein>
    <submittedName>
        <fullName evidence="1">Uncharacterized protein</fullName>
    </submittedName>
</protein>
<proteinExistence type="predicted"/>
<comment type="caution">
    <text evidence="1">The sequence shown here is derived from an EMBL/GenBank/DDBJ whole genome shotgun (WGS) entry which is preliminary data.</text>
</comment>
<organism evidence="1 2">
    <name type="scientific">Kitasatospora kazusensis</name>
    <dbReference type="NCBI Taxonomy" id="407974"/>
    <lineage>
        <taxon>Bacteria</taxon>
        <taxon>Bacillati</taxon>
        <taxon>Actinomycetota</taxon>
        <taxon>Actinomycetes</taxon>
        <taxon>Kitasatosporales</taxon>
        <taxon>Streptomycetaceae</taxon>
        <taxon>Kitasatospora</taxon>
    </lineage>
</organism>
<name>A0ABP5LZD4_9ACTN</name>
<dbReference type="RefSeq" id="WP_344468436.1">
    <property type="nucleotide sequence ID" value="NZ_BAAANT010000040.1"/>
</dbReference>
<reference evidence="2" key="1">
    <citation type="journal article" date="2019" name="Int. J. Syst. Evol. Microbiol.">
        <title>The Global Catalogue of Microorganisms (GCM) 10K type strain sequencing project: providing services to taxonomists for standard genome sequencing and annotation.</title>
        <authorList>
            <consortium name="The Broad Institute Genomics Platform"/>
            <consortium name="The Broad Institute Genome Sequencing Center for Infectious Disease"/>
            <person name="Wu L."/>
            <person name="Ma J."/>
        </authorList>
    </citation>
    <scope>NUCLEOTIDE SEQUENCE [LARGE SCALE GENOMIC DNA]</scope>
    <source>
        <strain evidence="2">JCM 14560</strain>
    </source>
</reference>